<dbReference type="OrthoDB" id="2316594at2759"/>
<protein>
    <recommendedName>
        <fullName evidence="4">P-loop containing nucleoside triphosphate hydrolase protein</fullName>
    </recommendedName>
</protein>
<proteinExistence type="predicted"/>
<dbReference type="eggNOG" id="ENOG502QQSW">
    <property type="taxonomic scope" value="Eukaryota"/>
</dbReference>
<evidence type="ECO:0008006" key="4">
    <source>
        <dbReference type="Google" id="ProtNLM"/>
    </source>
</evidence>
<dbReference type="AlphaFoldDB" id="V5FNJ6"/>
<dbReference type="SUPFAM" id="SSF52540">
    <property type="entry name" value="P-loop containing nucleoside triphosphate hydrolases"/>
    <property type="match status" value="1"/>
</dbReference>
<evidence type="ECO:0000256" key="1">
    <source>
        <dbReference type="SAM" id="MobiDB-lite"/>
    </source>
</evidence>
<reference evidence="3" key="1">
    <citation type="journal article" date="2014" name="Genome Announc.">
        <title>Draft genome sequence of the formaldehyde-resistant fungus Byssochlamys spectabilis No. 5 (anamorph Paecilomyces variotii No. 5) (NBRC109023).</title>
        <authorList>
            <person name="Oka T."/>
            <person name="Ekino K."/>
            <person name="Fukuda K."/>
            <person name="Nomura Y."/>
        </authorList>
    </citation>
    <scope>NUCLEOTIDE SEQUENCE [LARGE SCALE GENOMIC DNA]</scope>
    <source>
        <strain evidence="3">No. 5 / NBRC 109023</strain>
    </source>
</reference>
<keyword evidence="3" id="KW-1185">Reference proteome</keyword>
<evidence type="ECO:0000313" key="2">
    <source>
        <dbReference type="EMBL" id="GAD99599.1"/>
    </source>
</evidence>
<dbReference type="Gene3D" id="3.40.50.300">
    <property type="entry name" value="P-loop containing nucleotide triphosphate hydrolases"/>
    <property type="match status" value="1"/>
</dbReference>
<gene>
    <name evidence="2" type="ORF">PVAR5_8319</name>
</gene>
<sequence>MGSIGNSTDPTQPALSESANESRDSIFSEDVVRYHCSLLGSSDELHEVEEDSIAPVVRSCVFAKKSNCEETPNATQFGLLGGLRSKLPEQMAAPTDDHRIFFNVSTPSSTFICGSQGSGKSHTLSCILENCLISSKAGRLSNPLTGVVFHYDTFISDSLGSPCEAAFLSSHPDVEVRVLCSPTNIRTIQVGNLPFNIEVSPLQIDQKHLNTKRMLDLMAVGQDNGPIPLYMHTIKRILREMRMSQQQSRTGFDYQDFKQRITFSGLNRSQIAPLTQRLDTLESFMPKAQTMYTRKGSPHGSDWKPKARRLTIVDLSCPCISPETACSLFNVCLGIFLEQDSEIGRVVALDESHKYMNSSIEAQEFTETLLSAVRLQRHLGARMIISTQEPTISPALLNLCSLVQQITLLSPRKNQTEAKAASSLYLTKLLNFESEKRFFLVPVLSLGSLVAMGVTYRSNDWEMVICASKCVTG</sequence>
<evidence type="ECO:0000313" key="3">
    <source>
        <dbReference type="Proteomes" id="UP000018001"/>
    </source>
</evidence>
<dbReference type="EMBL" id="BAUL01000306">
    <property type="protein sequence ID" value="GAD99599.1"/>
    <property type="molecule type" value="Genomic_DNA"/>
</dbReference>
<name>V5FNJ6_BYSSN</name>
<dbReference type="InParanoid" id="V5FNJ6"/>
<dbReference type="Proteomes" id="UP000018001">
    <property type="component" value="Unassembled WGS sequence"/>
</dbReference>
<comment type="caution">
    <text evidence="2">The sequence shown here is derived from an EMBL/GenBank/DDBJ whole genome shotgun (WGS) entry which is preliminary data.</text>
</comment>
<dbReference type="HOGENOM" id="CLU_015256_5_1_1"/>
<dbReference type="InterPro" id="IPR027417">
    <property type="entry name" value="P-loop_NTPase"/>
</dbReference>
<feature type="region of interest" description="Disordered" evidence="1">
    <location>
        <begin position="1"/>
        <end position="22"/>
    </location>
</feature>
<organism evidence="2 3">
    <name type="scientific">Byssochlamys spectabilis (strain No. 5 / NBRC 109023)</name>
    <name type="common">Paecilomyces variotii</name>
    <dbReference type="NCBI Taxonomy" id="1356009"/>
    <lineage>
        <taxon>Eukaryota</taxon>
        <taxon>Fungi</taxon>
        <taxon>Dikarya</taxon>
        <taxon>Ascomycota</taxon>
        <taxon>Pezizomycotina</taxon>
        <taxon>Eurotiomycetes</taxon>
        <taxon>Eurotiomycetidae</taxon>
        <taxon>Eurotiales</taxon>
        <taxon>Thermoascaceae</taxon>
        <taxon>Paecilomyces</taxon>
    </lineage>
</organism>
<feature type="compositionally biased region" description="Polar residues" evidence="1">
    <location>
        <begin position="1"/>
        <end position="19"/>
    </location>
</feature>
<accession>V5FNJ6</accession>